<feature type="non-terminal residue" evidence="2">
    <location>
        <position position="1"/>
    </location>
</feature>
<dbReference type="AlphaFoldDB" id="A0A0V0GRP1"/>
<evidence type="ECO:0000313" key="2">
    <source>
        <dbReference type="EMBL" id="JAP10570.1"/>
    </source>
</evidence>
<keyword evidence="1" id="KW-0812">Transmembrane</keyword>
<protein>
    <submittedName>
        <fullName evidence="2">Putative ovule protein</fullName>
    </submittedName>
</protein>
<feature type="transmembrane region" description="Helical" evidence="1">
    <location>
        <begin position="12"/>
        <end position="30"/>
    </location>
</feature>
<name>A0A0V0GRP1_SOLCH</name>
<organism evidence="2">
    <name type="scientific">Solanum chacoense</name>
    <name type="common">Chaco potato</name>
    <dbReference type="NCBI Taxonomy" id="4108"/>
    <lineage>
        <taxon>Eukaryota</taxon>
        <taxon>Viridiplantae</taxon>
        <taxon>Streptophyta</taxon>
        <taxon>Embryophyta</taxon>
        <taxon>Tracheophyta</taxon>
        <taxon>Spermatophyta</taxon>
        <taxon>Magnoliopsida</taxon>
        <taxon>eudicotyledons</taxon>
        <taxon>Gunneridae</taxon>
        <taxon>Pentapetalae</taxon>
        <taxon>asterids</taxon>
        <taxon>lamiids</taxon>
        <taxon>Solanales</taxon>
        <taxon>Solanaceae</taxon>
        <taxon>Solanoideae</taxon>
        <taxon>Solaneae</taxon>
        <taxon>Solanum</taxon>
    </lineage>
</organism>
<feature type="transmembrane region" description="Helical" evidence="1">
    <location>
        <begin position="42"/>
        <end position="59"/>
    </location>
</feature>
<sequence length="60" mass="7068">CGKTRTEAKCMIPLYLYLYRFIYILSHYGIALRSPMRFTKKLELVVYCAYCVICINGLCF</sequence>
<evidence type="ECO:0000256" key="1">
    <source>
        <dbReference type="SAM" id="Phobius"/>
    </source>
</evidence>
<reference evidence="2" key="1">
    <citation type="submission" date="2015-12" db="EMBL/GenBank/DDBJ databases">
        <title>Gene expression during late stages of embryo sac development: a critical building block for successful pollen-pistil interactions.</title>
        <authorList>
            <person name="Liu Y."/>
            <person name="Joly V."/>
            <person name="Sabar M."/>
            <person name="Matton D.P."/>
        </authorList>
    </citation>
    <scope>NUCLEOTIDE SEQUENCE</scope>
</reference>
<proteinExistence type="predicted"/>
<dbReference type="EMBL" id="GEDG01032886">
    <property type="protein sequence ID" value="JAP10570.1"/>
    <property type="molecule type" value="Transcribed_RNA"/>
</dbReference>
<accession>A0A0V0GRP1</accession>
<keyword evidence="1" id="KW-0472">Membrane</keyword>
<keyword evidence="1" id="KW-1133">Transmembrane helix</keyword>